<organism evidence="2 3">
    <name type="scientific">Methylomonas denitrificans</name>
    <dbReference type="NCBI Taxonomy" id="1538553"/>
    <lineage>
        <taxon>Bacteria</taxon>
        <taxon>Pseudomonadati</taxon>
        <taxon>Pseudomonadota</taxon>
        <taxon>Gammaproteobacteria</taxon>
        <taxon>Methylococcales</taxon>
        <taxon>Methylococcaceae</taxon>
        <taxon>Methylomonas</taxon>
    </lineage>
</organism>
<dbReference type="STRING" id="1538553.JT25_014860"/>
<reference evidence="2 3" key="1">
    <citation type="journal article" date="2015" name="Environ. Microbiol.">
        <title>Methane oxidation coupled to nitrate reduction under hypoxia by the Gammaproteobacterium Methylomonas denitrificans, sp. nov. type strain FJG1.</title>
        <authorList>
            <person name="Kits K.D."/>
            <person name="Klotz M.G."/>
            <person name="Stein L.Y."/>
        </authorList>
    </citation>
    <scope>NUCLEOTIDE SEQUENCE [LARGE SCALE GENOMIC DNA]</scope>
    <source>
        <strain evidence="2 3">FJG1</strain>
    </source>
</reference>
<dbReference type="SUPFAM" id="SSF160443">
    <property type="entry name" value="SMR domain-like"/>
    <property type="match status" value="1"/>
</dbReference>
<feature type="domain" description="Smr" evidence="1">
    <location>
        <begin position="95"/>
        <end position="176"/>
    </location>
</feature>
<dbReference type="Pfam" id="PF01713">
    <property type="entry name" value="Smr"/>
    <property type="match status" value="1"/>
</dbReference>
<evidence type="ECO:0000313" key="2">
    <source>
        <dbReference type="EMBL" id="AMK77739.1"/>
    </source>
</evidence>
<dbReference type="InterPro" id="IPR002625">
    <property type="entry name" value="Smr_dom"/>
</dbReference>
<dbReference type="RefSeq" id="WP_062329016.1">
    <property type="nucleotide sequence ID" value="NZ_CP014476.1"/>
</dbReference>
<accession>A0A126T6M8</accession>
<evidence type="ECO:0000313" key="3">
    <source>
        <dbReference type="Proteomes" id="UP000030512"/>
    </source>
</evidence>
<protein>
    <submittedName>
        <fullName evidence="2">DNA mismatch repair protein MutS</fullName>
    </submittedName>
</protein>
<dbReference type="PANTHER" id="PTHR35562:SF2">
    <property type="entry name" value="DNA ENDONUCLEASE SMRA-RELATED"/>
    <property type="match status" value="1"/>
</dbReference>
<dbReference type="InterPro" id="IPR036063">
    <property type="entry name" value="Smr_dom_sf"/>
</dbReference>
<dbReference type="AlphaFoldDB" id="A0A126T6M8"/>
<dbReference type="PROSITE" id="PS50828">
    <property type="entry name" value="SMR"/>
    <property type="match status" value="1"/>
</dbReference>
<dbReference type="Gene3D" id="3.30.1370.110">
    <property type="match status" value="1"/>
</dbReference>
<proteinExistence type="predicted"/>
<sequence>MTKKNTSPDDVLLFRNTIGKVKSIDTNTVILKPDKKPRPLPLFKPLEQVDPLQKDVEGSLETLFQEDKIAFLVPGMQKNVLRKLRKGYYGLDADIDLHGLSSRDAQQQLLRFLHYCVEDGYRCVQIIHGKGYNSPDNQPILKNDINLWLRQHKDVLAFCSAPPKAGGTGALFVLLRLSEKFVTSEDEI</sequence>
<dbReference type="OrthoDB" id="9808881at2"/>
<name>A0A126T6M8_9GAMM</name>
<dbReference type="EMBL" id="CP014476">
    <property type="protein sequence ID" value="AMK77739.1"/>
    <property type="molecule type" value="Genomic_DNA"/>
</dbReference>
<keyword evidence="3" id="KW-1185">Reference proteome</keyword>
<evidence type="ECO:0000259" key="1">
    <source>
        <dbReference type="PROSITE" id="PS50828"/>
    </source>
</evidence>
<dbReference type="SMART" id="SM00463">
    <property type="entry name" value="SMR"/>
    <property type="match status" value="1"/>
</dbReference>
<gene>
    <name evidence="2" type="ORF">JT25_014860</name>
</gene>
<dbReference type="KEGG" id="mdn:JT25_014860"/>
<dbReference type="Proteomes" id="UP000030512">
    <property type="component" value="Chromosome"/>
</dbReference>
<dbReference type="PANTHER" id="PTHR35562">
    <property type="entry name" value="DNA ENDONUCLEASE SMRA-RELATED"/>
    <property type="match status" value="1"/>
</dbReference>